<protein>
    <submittedName>
        <fullName evidence="15">Cytochrome b561</fullName>
    </submittedName>
</protein>
<keyword evidence="10" id="KW-0408">Iron</keyword>
<organism evidence="15 16">
    <name type="scientific">Rheinheimera soli</name>
    <dbReference type="NCBI Taxonomy" id="443616"/>
    <lineage>
        <taxon>Bacteria</taxon>
        <taxon>Pseudomonadati</taxon>
        <taxon>Pseudomonadota</taxon>
        <taxon>Gammaproteobacteria</taxon>
        <taxon>Chromatiales</taxon>
        <taxon>Chromatiaceae</taxon>
        <taxon>Rheinheimera</taxon>
    </lineage>
</organism>
<sequence length="151" mass="17197">MLILFMLLNMGSQIHLLDYRVKGQMEHRQDAIEVHALVGAILLLVLVFRIVWATLFKAQIPRNLIQNKLHNSFISAIQFLLYAVVFALAVSGVMMAGESELSLHLLGVELSSPDHKNIKQYSQLLEIHLFFISVFWWLIGLHVAGAMYAKR</sequence>
<dbReference type="EMBL" id="JAVDWR010000001">
    <property type="protein sequence ID" value="MDR7119995.1"/>
    <property type="molecule type" value="Genomic_DNA"/>
</dbReference>
<evidence type="ECO:0000256" key="13">
    <source>
        <dbReference type="SAM" id="Phobius"/>
    </source>
</evidence>
<evidence type="ECO:0000256" key="9">
    <source>
        <dbReference type="ARBA" id="ARBA00022989"/>
    </source>
</evidence>
<keyword evidence="9 13" id="KW-1133">Transmembrane helix</keyword>
<dbReference type="PANTHER" id="PTHR30529">
    <property type="entry name" value="CYTOCHROME B561"/>
    <property type="match status" value="1"/>
</dbReference>
<evidence type="ECO:0000256" key="5">
    <source>
        <dbReference type="ARBA" id="ARBA00022617"/>
    </source>
</evidence>
<dbReference type="PANTHER" id="PTHR30529:SF1">
    <property type="entry name" value="CYTOCHROME B561 HOMOLOG 2"/>
    <property type="match status" value="1"/>
</dbReference>
<reference evidence="15 16" key="1">
    <citation type="submission" date="2023-07" db="EMBL/GenBank/DDBJ databases">
        <title>Sorghum-associated microbial communities from plants grown in Nebraska, USA.</title>
        <authorList>
            <person name="Schachtman D."/>
        </authorList>
    </citation>
    <scope>NUCLEOTIDE SEQUENCE [LARGE SCALE GENOMIC DNA]</scope>
    <source>
        <strain evidence="15 16">4138</strain>
    </source>
</reference>
<evidence type="ECO:0000259" key="14">
    <source>
        <dbReference type="Pfam" id="PF01292"/>
    </source>
</evidence>
<evidence type="ECO:0000256" key="12">
    <source>
        <dbReference type="ARBA" id="ARBA00037975"/>
    </source>
</evidence>
<dbReference type="Pfam" id="PF01292">
    <property type="entry name" value="Ni_hydr_CYTB"/>
    <property type="match status" value="1"/>
</dbReference>
<keyword evidence="7" id="KW-0479">Metal-binding</keyword>
<evidence type="ECO:0000256" key="10">
    <source>
        <dbReference type="ARBA" id="ARBA00023004"/>
    </source>
</evidence>
<evidence type="ECO:0000313" key="16">
    <source>
        <dbReference type="Proteomes" id="UP001257909"/>
    </source>
</evidence>
<feature type="transmembrane region" description="Helical" evidence="13">
    <location>
        <begin position="127"/>
        <end position="149"/>
    </location>
</feature>
<comment type="subcellular location">
    <subcellularLocation>
        <location evidence="2">Cell membrane</location>
        <topology evidence="2">Multi-pass membrane protein</topology>
    </subcellularLocation>
</comment>
<accession>A0ABU1VWP3</accession>
<keyword evidence="11 13" id="KW-0472">Membrane</keyword>
<evidence type="ECO:0000256" key="7">
    <source>
        <dbReference type="ARBA" id="ARBA00022723"/>
    </source>
</evidence>
<feature type="transmembrane region" description="Helical" evidence="13">
    <location>
        <begin position="32"/>
        <end position="52"/>
    </location>
</feature>
<keyword evidence="16" id="KW-1185">Reference proteome</keyword>
<dbReference type="InterPro" id="IPR052168">
    <property type="entry name" value="Cytochrome_b561_oxidase"/>
</dbReference>
<comment type="caution">
    <text evidence="15">The sequence shown here is derived from an EMBL/GenBank/DDBJ whole genome shotgun (WGS) entry which is preliminary data.</text>
</comment>
<feature type="transmembrane region" description="Helical" evidence="13">
    <location>
        <begin position="73"/>
        <end position="96"/>
    </location>
</feature>
<evidence type="ECO:0000313" key="15">
    <source>
        <dbReference type="EMBL" id="MDR7119995.1"/>
    </source>
</evidence>
<keyword evidence="8" id="KW-0249">Electron transport</keyword>
<evidence type="ECO:0000256" key="3">
    <source>
        <dbReference type="ARBA" id="ARBA00022448"/>
    </source>
</evidence>
<evidence type="ECO:0000256" key="4">
    <source>
        <dbReference type="ARBA" id="ARBA00022475"/>
    </source>
</evidence>
<keyword evidence="3" id="KW-0813">Transport</keyword>
<dbReference type="SUPFAM" id="SSF81342">
    <property type="entry name" value="Transmembrane di-heme cytochromes"/>
    <property type="match status" value="1"/>
</dbReference>
<keyword evidence="6 13" id="KW-0812">Transmembrane</keyword>
<feature type="domain" description="Cytochrome b561 bacterial/Ni-hydrogenase" evidence="14">
    <location>
        <begin position="21"/>
        <end position="149"/>
    </location>
</feature>
<evidence type="ECO:0000256" key="8">
    <source>
        <dbReference type="ARBA" id="ARBA00022982"/>
    </source>
</evidence>
<comment type="similarity">
    <text evidence="12">Belongs to the cytochrome b561 family.</text>
</comment>
<comment type="cofactor">
    <cofactor evidence="1">
        <name>heme b</name>
        <dbReference type="ChEBI" id="CHEBI:60344"/>
    </cofactor>
</comment>
<dbReference type="Proteomes" id="UP001257909">
    <property type="component" value="Unassembled WGS sequence"/>
</dbReference>
<proteinExistence type="inferred from homology"/>
<evidence type="ECO:0000256" key="2">
    <source>
        <dbReference type="ARBA" id="ARBA00004651"/>
    </source>
</evidence>
<dbReference type="InterPro" id="IPR016174">
    <property type="entry name" value="Di-haem_cyt_TM"/>
</dbReference>
<evidence type="ECO:0000256" key="11">
    <source>
        <dbReference type="ARBA" id="ARBA00023136"/>
    </source>
</evidence>
<keyword evidence="5" id="KW-0349">Heme</keyword>
<name>A0ABU1VWP3_9GAMM</name>
<evidence type="ECO:0000256" key="6">
    <source>
        <dbReference type="ARBA" id="ARBA00022692"/>
    </source>
</evidence>
<gene>
    <name evidence="15" type="ORF">J2W69_000910</name>
</gene>
<keyword evidence="4" id="KW-1003">Cell membrane</keyword>
<evidence type="ECO:0000256" key="1">
    <source>
        <dbReference type="ARBA" id="ARBA00001970"/>
    </source>
</evidence>
<dbReference type="InterPro" id="IPR011577">
    <property type="entry name" value="Cyt_b561_bac/Ni-Hgenase"/>
</dbReference>